<evidence type="ECO:0000313" key="3">
    <source>
        <dbReference type="Proteomes" id="UP000053647"/>
    </source>
</evidence>
<gene>
    <name evidence="2" type="ORF">PAXINDRAFT_25880</name>
</gene>
<protein>
    <submittedName>
        <fullName evidence="2">Uncharacterized protein</fullName>
    </submittedName>
</protein>
<feature type="non-terminal residue" evidence="2">
    <location>
        <position position="1"/>
    </location>
</feature>
<evidence type="ECO:0000256" key="1">
    <source>
        <dbReference type="SAM" id="Phobius"/>
    </source>
</evidence>
<sequence length="191" mass="21740">LPPFCTAVKQRSWILTTFSNAVMSVCRLLLFLEYTRASGDLKNVSTSSNDTDGVARFFQAYLIAILLTMGLYRSKLNLLPGWIHHYVYVLVIEYALQTKWSHIFCLCTIMEIPTFILALASVNPRLCSDVLFAVCFFITHIALHAVLGISLVIQRNDVVDESVYPRVLMACIFPLHDSHWFSGCIKDFLKR</sequence>
<name>A0A0C9TQ95_PAXIN</name>
<feature type="non-terminal residue" evidence="2">
    <location>
        <position position="191"/>
    </location>
</feature>
<feature type="transmembrane region" description="Helical" evidence="1">
    <location>
        <begin position="12"/>
        <end position="32"/>
    </location>
</feature>
<feature type="transmembrane region" description="Helical" evidence="1">
    <location>
        <begin position="130"/>
        <end position="153"/>
    </location>
</feature>
<keyword evidence="3" id="KW-1185">Reference proteome</keyword>
<keyword evidence="1" id="KW-0812">Transmembrane</keyword>
<dbReference type="OrthoDB" id="341353at2759"/>
<accession>A0A0C9TQ95</accession>
<organism evidence="2 3">
    <name type="scientific">Paxillus involutus ATCC 200175</name>
    <dbReference type="NCBI Taxonomy" id="664439"/>
    <lineage>
        <taxon>Eukaryota</taxon>
        <taxon>Fungi</taxon>
        <taxon>Dikarya</taxon>
        <taxon>Basidiomycota</taxon>
        <taxon>Agaricomycotina</taxon>
        <taxon>Agaricomycetes</taxon>
        <taxon>Agaricomycetidae</taxon>
        <taxon>Boletales</taxon>
        <taxon>Paxilineae</taxon>
        <taxon>Paxillaceae</taxon>
        <taxon>Paxillus</taxon>
    </lineage>
</organism>
<evidence type="ECO:0000313" key="2">
    <source>
        <dbReference type="EMBL" id="KIJ12633.1"/>
    </source>
</evidence>
<keyword evidence="1" id="KW-0472">Membrane</keyword>
<dbReference type="EMBL" id="KN819361">
    <property type="protein sequence ID" value="KIJ12633.1"/>
    <property type="molecule type" value="Genomic_DNA"/>
</dbReference>
<feature type="transmembrane region" description="Helical" evidence="1">
    <location>
        <begin position="103"/>
        <end position="124"/>
    </location>
</feature>
<keyword evidence="1" id="KW-1133">Transmembrane helix</keyword>
<dbReference type="Proteomes" id="UP000053647">
    <property type="component" value="Unassembled WGS sequence"/>
</dbReference>
<reference evidence="3" key="2">
    <citation type="submission" date="2015-01" db="EMBL/GenBank/DDBJ databases">
        <title>Evolutionary Origins and Diversification of the Mycorrhizal Mutualists.</title>
        <authorList>
            <consortium name="DOE Joint Genome Institute"/>
            <consortium name="Mycorrhizal Genomics Consortium"/>
            <person name="Kohler A."/>
            <person name="Kuo A."/>
            <person name="Nagy L.G."/>
            <person name="Floudas D."/>
            <person name="Copeland A."/>
            <person name="Barry K.W."/>
            <person name="Cichocki N."/>
            <person name="Veneault-Fourrey C."/>
            <person name="LaButti K."/>
            <person name="Lindquist E.A."/>
            <person name="Lipzen A."/>
            <person name="Lundell T."/>
            <person name="Morin E."/>
            <person name="Murat C."/>
            <person name="Riley R."/>
            <person name="Ohm R."/>
            <person name="Sun H."/>
            <person name="Tunlid A."/>
            <person name="Henrissat B."/>
            <person name="Grigoriev I.V."/>
            <person name="Hibbett D.S."/>
            <person name="Martin F."/>
        </authorList>
    </citation>
    <scope>NUCLEOTIDE SEQUENCE [LARGE SCALE GENOMIC DNA]</scope>
    <source>
        <strain evidence="3">ATCC 200175</strain>
    </source>
</reference>
<feature type="transmembrane region" description="Helical" evidence="1">
    <location>
        <begin position="53"/>
        <end position="72"/>
    </location>
</feature>
<proteinExistence type="predicted"/>
<reference evidence="2 3" key="1">
    <citation type="submission" date="2014-06" db="EMBL/GenBank/DDBJ databases">
        <authorList>
            <consortium name="DOE Joint Genome Institute"/>
            <person name="Kuo A."/>
            <person name="Kohler A."/>
            <person name="Nagy L.G."/>
            <person name="Floudas D."/>
            <person name="Copeland A."/>
            <person name="Barry K.W."/>
            <person name="Cichocki N."/>
            <person name="Veneault-Fourrey C."/>
            <person name="LaButti K."/>
            <person name="Lindquist E.A."/>
            <person name="Lipzen A."/>
            <person name="Lundell T."/>
            <person name="Morin E."/>
            <person name="Murat C."/>
            <person name="Sun H."/>
            <person name="Tunlid A."/>
            <person name="Henrissat B."/>
            <person name="Grigoriev I.V."/>
            <person name="Hibbett D.S."/>
            <person name="Martin F."/>
            <person name="Nordberg H.P."/>
            <person name="Cantor M.N."/>
            <person name="Hua S.X."/>
        </authorList>
    </citation>
    <scope>NUCLEOTIDE SEQUENCE [LARGE SCALE GENOMIC DNA]</scope>
    <source>
        <strain evidence="2 3">ATCC 200175</strain>
    </source>
</reference>
<dbReference type="AlphaFoldDB" id="A0A0C9TQ95"/>
<dbReference type="HOGENOM" id="CLU_1357540_0_0_1"/>